<feature type="DNA-binding region" description="Homeobox" evidence="10">
    <location>
        <begin position="125"/>
        <end position="184"/>
    </location>
</feature>
<dbReference type="PANTHER" id="PTHR45636">
    <property type="entry name" value="PAIRED BOX PROTEIN PAX-6-RELATED-RELATED"/>
    <property type="match status" value="1"/>
</dbReference>
<dbReference type="FunFam" id="1.10.10.60:FF:000679">
    <property type="entry name" value="Homeobox protein aristaless"/>
    <property type="match status" value="1"/>
</dbReference>
<dbReference type="Proteomes" id="UP000037510">
    <property type="component" value="Unassembled WGS sequence"/>
</dbReference>
<evidence type="ECO:0000259" key="14">
    <source>
        <dbReference type="PROSITE" id="PS51057"/>
    </source>
</evidence>
<gene>
    <name evidence="15" type="ORF">OBRU01_07226</name>
</gene>
<evidence type="ECO:0000256" key="9">
    <source>
        <dbReference type="ARBA" id="ARBA00023242"/>
    </source>
</evidence>
<keyword evidence="5" id="KW-0805">Transcription regulation</keyword>
<feature type="domain" description="Homeobox" evidence="13">
    <location>
        <begin position="123"/>
        <end position="183"/>
    </location>
</feature>
<keyword evidence="16" id="KW-1185">Reference proteome</keyword>
<dbReference type="Gene3D" id="1.10.10.60">
    <property type="entry name" value="Homeodomain-like"/>
    <property type="match status" value="1"/>
</dbReference>
<proteinExistence type="inferred from homology"/>
<dbReference type="STRING" id="104452.A0A0L7LJD2"/>
<dbReference type="PROSITE" id="PS00027">
    <property type="entry name" value="HOMEOBOX_1"/>
    <property type="match status" value="1"/>
</dbReference>
<feature type="domain" description="Paired" evidence="14">
    <location>
        <begin position="1"/>
        <end position="87"/>
    </location>
</feature>
<organism evidence="15 16">
    <name type="scientific">Operophtera brumata</name>
    <name type="common">Winter moth</name>
    <name type="synonym">Phalaena brumata</name>
    <dbReference type="NCBI Taxonomy" id="104452"/>
    <lineage>
        <taxon>Eukaryota</taxon>
        <taxon>Metazoa</taxon>
        <taxon>Ecdysozoa</taxon>
        <taxon>Arthropoda</taxon>
        <taxon>Hexapoda</taxon>
        <taxon>Insecta</taxon>
        <taxon>Pterygota</taxon>
        <taxon>Neoptera</taxon>
        <taxon>Endopterygota</taxon>
        <taxon>Lepidoptera</taxon>
        <taxon>Glossata</taxon>
        <taxon>Ditrysia</taxon>
        <taxon>Geometroidea</taxon>
        <taxon>Geometridae</taxon>
        <taxon>Larentiinae</taxon>
        <taxon>Operophtera</taxon>
    </lineage>
</organism>
<dbReference type="GO" id="GO:0000981">
    <property type="term" value="F:DNA-binding transcription factor activity, RNA polymerase II-specific"/>
    <property type="evidence" value="ECO:0007669"/>
    <property type="project" value="InterPro"/>
</dbReference>
<dbReference type="SMART" id="SM00351">
    <property type="entry name" value="PAX"/>
    <property type="match status" value="1"/>
</dbReference>
<evidence type="ECO:0000256" key="2">
    <source>
        <dbReference type="ARBA" id="ARBA00005733"/>
    </source>
</evidence>
<dbReference type="SUPFAM" id="SSF46689">
    <property type="entry name" value="Homeodomain-like"/>
    <property type="match status" value="2"/>
</dbReference>
<reference evidence="15 16" key="1">
    <citation type="journal article" date="2015" name="Genome Biol. Evol.">
        <title>The genome of winter moth (Operophtera brumata) provides a genomic perspective on sexual dimorphism and phenology.</title>
        <authorList>
            <person name="Derks M.F."/>
            <person name="Smit S."/>
            <person name="Salis L."/>
            <person name="Schijlen E."/>
            <person name="Bossers A."/>
            <person name="Mateman C."/>
            <person name="Pijl A.S."/>
            <person name="de Ridder D."/>
            <person name="Groenen M.A."/>
            <person name="Visser M.E."/>
            <person name="Megens H.J."/>
        </authorList>
    </citation>
    <scope>NUCLEOTIDE SEQUENCE [LARGE SCALE GENOMIC DNA]</scope>
    <source>
        <strain evidence="15">WM2013NL</strain>
        <tissue evidence="15">Head and thorax</tissue>
    </source>
</reference>
<dbReference type="SMART" id="SM00389">
    <property type="entry name" value="HOX"/>
    <property type="match status" value="1"/>
</dbReference>
<comment type="similarity">
    <text evidence="2">Belongs to the paired homeobox family.</text>
</comment>
<dbReference type="PROSITE" id="PS50071">
    <property type="entry name" value="HOMEOBOX_2"/>
    <property type="match status" value="1"/>
</dbReference>
<dbReference type="Pfam" id="PF00292">
    <property type="entry name" value="PAX"/>
    <property type="match status" value="1"/>
</dbReference>
<evidence type="ECO:0000256" key="3">
    <source>
        <dbReference type="ARBA" id="ARBA00022473"/>
    </source>
</evidence>
<evidence type="ECO:0000256" key="7">
    <source>
        <dbReference type="ARBA" id="ARBA00023155"/>
    </source>
</evidence>
<evidence type="ECO:0000259" key="13">
    <source>
        <dbReference type="PROSITE" id="PS50071"/>
    </source>
</evidence>
<dbReference type="CDD" id="cd00086">
    <property type="entry name" value="homeodomain"/>
    <property type="match status" value="1"/>
</dbReference>
<dbReference type="InterPro" id="IPR001523">
    <property type="entry name" value="Paired_dom"/>
</dbReference>
<dbReference type="GO" id="GO:0005634">
    <property type="term" value="C:nucleus"/>
    <property type="evidence" value="ECO:0007669"/>
    <property type="project" value="UniProtKB-SubCell"/>
</dbReference>
<dbReference type="Pfam" id="PF00046">
    <property type="entry name" value="Homeodomain"/>
    <property type="match status" value="1"/>
</dbReference>
<evidence type="ECO:0000256" key="6">
    <source>
        <dbReference type="ARBA" id="ARBA00023125"/>
    </source>
</evidence>
<sequence length="410" mass="45726">MAAAGVRPCVISRQLRVSHGCETGSIRPGVIGGSKPRVATPEVEARIEDLKRQNPGIFSWEIREKLIKEGVSDPPSISSISRLLRGGSRDLDGKKDYSIDGILGGRGSDSSDIESEPGLTLKRKQRRSRTTFTGEQLDALERAFHRTQYPDVYTREELALQTGLTEARIQVWFSNRRARLRKQTGSNPSPGLTSYSTLPMPQMPCPYPGGEIPLPQHHPQHPDAWHHQKYANYNQLMAQSQHLNQAFQNSFPSTSAATFGHLVPGSNGTHSLMDPSIPRNDYRYPTNDIYSKPLSYLPKEIEGEDKVASDEAIDPRDDAFVKPPTEDYPKALPVTDNDYPKVPADYSKISVDPTVTSNWSPSHNSLNMSLAGISSEYKYMNDPYAFPNVPDPLTQHNYPNPPNASNKYWI</sequence>
<evidence type="ECO:0000313" key="16">
    <source>
        <dbReference type="Proteomes" id="UP000037510"/>
    </source>
</evidence>
<accession>A0A0L7LJD2</accession>
<dbReference type="EMBL" id="JTDY01000890">
    <property type="protein sequence ID" value="KOB75540.1"/>
    <property type="molecule type" value="Genomic_DNA"/>
</dbReference>
<dbReference type="InterPro" id="IPR009057">
    <property type="entry name" value="Homeodomain-like_sf"/>
</dbReference>
<keyword evidence="8" id="KW-0804">Transcription</keyword>
<keyword evidence="7 10" id="KW-0371">Homeobox</keyword>
<keyword evidence="3" id="KW-0217">Developmental protein</keyword>
<feature type="region of interest" description="Disordered" evidence="12">
    <location>
        <begin position="95"/>
        <end position="130"/>
    </location>
</feature>
<evidence type="ECO:0000256" key="5">
    <source>
        <dbReference type="ARBA" id="ARBA00023015"/>
    </source>
</evidence>
<dbReference type="AlphaFoldDB" id="A0A0L7LJD2"/>
<keyword evidence="9 10" id="KW-0539">Nucleus</keyword>
<keyword evidence="6 10" id="KW-0238">DNA-binding</keyword>
<name>A0A0L7LJD2_OPEBR</name>
<evidence type="ECO:0000256" key="11">
    <source>
        <dbReference type="RuleBase" id="RU000682"/>
    </source>
</evidence>
<evidence type="ECO:0000256" key="12">
    <source>
        <dbReference type="SAM" id="MobiDB-lite"/>
    </source>
</evidence>
<protein>
    <submittedName>
        <fullName evidence="15">Gooseberry-neuro</fullName>
    </submittedName>
</protein>
<comment type="subcellular location">
    <subcellularLocation>
        <location evidence="1 10 11">Nucleus</location>
    </subcellularLocation>
</comment>
<dbReference type="InterPro" id="IPR001356">
    <property type="entry name" value="HD"/>
</dbReference>
<evidence type="ECO:0000313" key="15">
    <source>
        <dbReference type="EMBL" id="KOB75540.1"/>
    </source>
</evidence>
<dbReference type="Gene3D" id="1.10.10.10">
    <property type="entry name" value="Winged helix-like DNA-binding domain superfamily/Winged helix DNA-binding domain"/>
    <property type="match status" value="2"/>
</dbReference>
<dbReference type="PANTHER" id="PTHR45636:SF3">
    <property type="entry name" value="PROTEIN GOOSEBERRY-RELATED"/>
    <property type="match status" value="1"/>
</dbReference>
<dbReference type="InterPro" id="IPR017970">
    <property type="entry name" value="Homeobox_CS"/>
</dbReference>
<evidence type="ECO:0000256" key="4">
    <source>
        <dbReference type="ARBA" id="ARBA00022724"/>
    </source>
</evidence>
<comment type="caution">
    <text evidence="15">The sequence shown here is derived from an EMBL/GenBank/DDBJ whole genome shotgun (WGS) entry which is preliminary data.</text>
</comment>
<dbReference type="GO" id="GO:0000978">
    <property type="term" value="F:RNA polymerase II cis-regulatory region sequence-specific DNA binding"/>
    <property type="evidence" value="ECO:0007669"/>
    <property type="project" value="TreeGrafter"/>
</dbReference>
<dbReference type="InterPro" id="IPR036388">
    <property type="entry name" value="WH-like_DNA-bd_sf"/>
</dbReference>
<dbReference type="PROSITE" id="PS51057">
    <property type="entry name" value="PAIRED_2"/>
    <property type="match status" value="1"/>
</dbReference>
<evidence type="ECO:0000256" key="8">
    <source>
        <dbReference type="ARBA" id="ARBA00023163"/>
    </source>
</evidence>
<evidence type="ECO:0000256" key="1">
    <source>
        <dbReference type="ARBA" id="ARBA00004123"/>
    </source>
</evidence>
<keyword evidence="4" id="KW-0563">Paired box</keyword>
<dbReference type="InterPro" id="IPR043565">
    <property type="entry name" value="PAX_fam"/>
</dbReference>
<evidence type="ECO:0000256" key="10">
    <source>
        <dbReference type="PROSITE-ProRule" id="PRU00108"/>
    </source>
</evidence>